<name>A0A1I4BWG4_9PROT</name>
<dbReference type="Pfam" id="PF01381">
    <property type="entry name" value="HTH_3"/>
    <property type="match status" value="1"/>
</dbReference>
<dbReference type="SMART" id="SM00530">
    <property type="entry name" value="HTH_XRE"/>
    <property type="match status" value="1"/>
</dbReference>
<dbReference type="Proteomes" id="UP000199473">
    <property type="component" value="Unassembled WGS sequence"/>
</dbReference>
<dbReference type="GO" id="GO:0003677">
    <property type="term" value="F:DNA binding"/>
    <property type="evidence" value="ECO:0007669"/>
    <property type="project" value="InterPro"/>
</dbReference>
<dbReference type="AlphaFoldDB" id="A0A1I4BWG4"/>
<proteinExistence type="predicted"/>
<dbReference type="InterPro" id="IPR001387">
    <property type="entry name" value="Cro/C1-type_HTH"/>
</dbReference>
<evidence type="ECO:0000259" key="2">
    <source>
        <dbReference type="PROSITE" id="PS50943"/>
    </source>
</evidence>
<dbReference type="EMBL" id="FOSQ01000006">
    <property type="protein sequence ID" value="SFK73128.1"/>
    <property type="molecule type" value="Genomic_DNA"/>
</dbReference>
<organism evidence="3 4">
    <name type="scientific">Falsiroseomonas stagni DSM 19981</name>
    <dbReference type="NCBI Taxonomy" id="1123062"/>
    <lineage>
        <taxon>Bacteria</taxon>
        <taxon>Pseudomonadati</taxon>
        <taxon>Pseudomonadota</taxon>
        <taxon>Alphaproteobacteria</taxon>
        <taxon>Acetobacterales</taxon>
        <taxon>Roseomonadaceae</taxon>
        <taxon>Falsiroseomonas</taxon>
    </lineage>
</organism>
<evidence type="ECO:0000256" key="1">
    <source>
        <dbReference type="SAM" id="MobiDB-lite"/>
    </source>
</evidence>
<sequence>MVDLTRGACFPAPESPLPPAGGEGWARGDSASPVQGGATGPGQAAGADLHVGRKLREARIQRGLSLAELAAGLGVSTPQARKYEAGRNAMPATRLPALAATLGVDLAFFFEGLHTEQRAGPYRPMLPTRPRMLLDLVRATDALPEAGLAALLAAARAFAGQGGTDQGGTAA</sequence>
<feature type="region of interest" description="Disordered" evidence="1">
    <location>
        <begin position="1"/>
        <end position="48"/>
    </location>
</feature>
<evidence type="ECO:0000313" key="3">
    <source>
        <dbReference type="EMBL" id="SFK73128.1"/>
    </source>
</evidence>
<accession>A0A1I4BWG4</accession>
<keyword evidence="4" id="KW-1185">Reference proteome</keyword>
<feature type="domain" description="HTH cro/C1-type" evidence="2">
    <location>
        <begin position="55"/>
        <end position="109"/>
    </location>
</feature>
<evidence type="ECO:0000313" key="4">
    <source>
        <dbReference type="Proteomes" id="UP000199473"/>
    </source>
</evidence>
<protein>
    <submittedName>
        <fullName evidence="3">Helix-turn-helix</fullName>
    </submittedName>
</protein>
<dbReference type="STRING" id="1123062.SAMN02745775_106209"/>
<reference evidence="3 4" key="1">
    <citation type="submission" date="2016-10" db="EMBL/GenBank/DDBJ databases">
        <authorList>
            <person name="de Groot N.N."/>
        </authorList>
    </citation>
    <scope>NUCLEOTIDE SEQUENCE [LARGE SCALE GENOMIC DNA]</scope>
    <source>
        <strain evidence="3 4">DSM 19981</strain>
    </source>
</reference>
<dbReference type="PROSITE" id="PS50943">
    <property type="entry name" value="HTH_CROC1"/>
    <property type="match status" value="1"/>
</dbReference>
<dbReference type="Gene3D" id="1.10.260.40">
    <property type="entry name" value="lambda repressor-like DNA-binding domains"/>
    <property type="match status" value="1"/>
</dbReference>
<dbReference type="InterPro" id="IPR010982">
    <property type="entry name" value="Lambda_DNA-bd_dom_sf"/>
</dbReference>
<gene>
    <name evidence="3" type="ORF">SAMN02745775_106209</name>
</gene>
<dbReference type="SUPFAM" id="SSF47413">
    <property type="entry name" value="lambda repressor-like DNA-binding domains"/>
    <property type="match status" value="1"/>
</dbReference>
<dbReference type="CDD" id="cd00093">
    <property type="entry name" value="HTH_XRE"/>
    <property type="match status" value="1"/>
</dbReference>